<keyword evidence="3" id="KW-1185">Reference proteome</keyword>
<feature type="compositionally biased region" description="Pro residues" evidence="1">
    <location>
        <begin position="305"/>
        <end position="334"/>
    </location>
</feature>
<organism evidence="2">
    <name type="scientific">Eremomyces bilateralis CBS 781.70</name>
    <dbReference type="NCBI Taxonomy" id="1392243"/>
    <lineage>
        <taxon>Eukaryota</taxon>
        <taxon>Fungi</taxon>
        <taxon>Dikarya</taxon>
        <taxon>Ascomycota</taxon>
        <taxon>Pezizomycotina</taxon>
        <taxon>Dothideomycetes</taxon>
        <taxon>Dothideomycetes incertae sedis</taxon>
        <taxon>Eremomycetales</taxon>
        <taxon>Eremomycetaceae</taxon>
        <taxon>Eremomyces</taxon>
    </lineage>
</organism>
<evidence type="ECO:0000313" key="2">
    <source>
        <dbReference type="EMBL" id="KAF1808887.1"/>
    </source>
</evidence>
<evidence type="ECO:0000313" key="4">
    <source>
        <dbReference type="RefSeq" id="XP_033530518.1"/>
    </source>
</evidence>
<evidence type="ECO:0000256" key="1">
    <source>
        <dbReference type="SAM" id="MobiDB-lite"/>
    </source>
</evidence>
<accession>A0A6G1FSX1</accession>
<feature type="compositionally biased region" description="Low complexity" evidence="1">
    <location>
        <begin position="335"/>
        <end position="352"/>
    </location>
</feature>
<dbReference type="GeneID" id="54417334"/>
<reference evidence="2 4" key="1">
    <citation type="submission" date="2020-01" db="EMBL/GenBank/DDBJ databases">
        <authorList>
            <consortium name="DOE Joint Genome Institute"/>
            <person name="Haridas S."/>
            <person name="Albert R."/>
            <person name="Binder M."/>
            <person name="Bloem J."/>
            <person name="Labutti K."/>
            <person name="Salamov A."/>
            <person name="Andreopoulos B."/>
            <person name="Baker S.E."/>
            <person name="Barry K."/>
            <person name="Bills G."/>
            <person name="Bluhm B.H."/>
            <person name="Cannon C."/>
            <person name="Castanera R."/>
            <person name="Culley D.E."/>
            <person name="Daum C."/>
            <person name="Ezra D."/>
            <person name="Gonzalez J.B."/>
            <person name="Henrissat B."/>
            <person name="Kuo A."/>
            <person name="Liang C."/>
            <person name="Lipzen A."/>
            <person name="Lutzoni F."/>
            <person name="Magnuson J."/>
            <person name="Mondo S."/>
            <person name="Nolan M."/>
            <person name="Ohm R."/>
            <person name="Pangilinan J."/>
            <person name="Park H.-J."/>
            <person name="Ramirez L."/>
            <person name="Alfaro M."/>
            <person name="Sun H."/>
            <person name="Tritt A."/>
            <person name="Yoshinaga Y."/>
            <person name="Zwiers L.-H."/>
            <person name="Turgeon B.G."/>
            <person name="Goodwin S.B."/>
            <person name="Spatafora J.W."/>
            <person name="Crous P.W."/>
            <person name="Grigoriev I.V."/>
        </authorList>
    </citation>
    <scope>NUCLEOTIDE SEQUENCE</scope>
    <source>
        <strain evidence="2 4">CBS 781.70</strain>
    </source>
</reference>
<evidence type="ECO:0000313" key="3">
    <source>
        <dbReference type="Proteomes" id="UP000504638"/>
    </source>
</evidence>
<gene>
    <name evidence="2 4" type="ORF">P152DRAFT_404485</name>
</gene>
<proteinExistence type="predicted"/>
<evidence type="ECO:0008006" key="5">
    <source>
        <dbReference type="Google" id="ProtNLM"/>
    </source>
</evidence>
<feature type="region of interest" description="Disordered" evidence="1">
    <location>
        <begin position="180"/>
        <end position="232"/>
    </location>
</feature>
<feature type="compositionally biased region" description="Pro residues" evidence="1">
    <location>
        <begin position="353"/>
        <end position="389"/>
    </location>
</feature>
<feature type="region of interest" description="Disordered" evidence="1">
    <location>
        <begin position="283"/>
        <end position="423"/>
    </location>
</feature>
<name>A0A6G1FSX1_9PEZI</name>
<feature type="compositionally biased region" description="Polar residues" evidence="1">
    <location>
        <begin position="186"/>
        <end position="195"/>
    </location>
</feature>
<dbReference type="Proteomes" id="UP000504638">
    <property type="component" value="Unplaced"/>
</dbReference>
<dbReference type="PANTHER" id="PTHR10378">
    <property type="entry name" value="LIM DOMAIN-BINDING PROTEIN"/>
    <property type="match status" value="1"/>
</dbReference>
<feature type="compositionally biased region" description="Low complexity" evidence="1">
    <location>
        <begin position="390"/>
        <end position="406"/>
    </location>
</feature>
<dbReference type="Pfam" id="PF01803">
    <property type="entry name" value="LIM_bind"/>
    <property type="match status" value="1"/>
</dbReference>
<dbReference type="OrthoDB" id="774557at2759"/>
<reference evidence="4" key="3">
    <citation type="submission" date="2025-04" db="UniProtKB">
        <authorList>
            <consortium name="RefSeq"/>
        </authorList>
    </citation>
    <scope>IDENTIFICATION</scope>
    <source>
        <strain evidence="4">CBS 781.70</strain>
    </source>
</reference>
<dbReference type="RefSeq" id="XP_033530518.1">
    <property type="nucleotide sequence ID" value="XM_033676764.1"/>
</dbReference>
<reference evidence="4" key="2">
    <citation type="submission" date="2020-04" db="EMBL/GenBank/DDBJ databases">
        <authorList>
            <consortium name="NCBI Genome Project"/>
        </authorList>
    </citation>
    <scope>NUCLEOTIDE SEQUENCE</scope>
    <source>
        <strain evidence="4">CBS 781.70</strain>
    </source>
</reference>
<dbReference type="PRINTS" id="PR01217">
    <property type="entry name" value="PRICHEXTENSN"/>
</dbReference>
<dbReference type="EMBL" id="ML975178">
    <property type="protein sequence ID" value="KAF1808887.1"/>
    <property type="molecule type" value="Genomic_DNA"/>
</dbReference>
<dbReference type="AlphaFoldDB" id="A0A6G1FSX1"/>
<protein>
    <recommendedName>
        <fullName evidence="5">LIM-domain-containing protein</fullName>
    </recommendedName>
</protein>
<sequence length="423" mass="46263">MPQLTPQQQALMQQRRQAALNSQKMSMSMSGAPILILMQFADNLGRFNAREKENNIAHWRQFVAQFFSDEGTLRHILSDMSDHHTKQFDIQHSSLPRYFLVQYDSGIDQIQIILEGTSTRDLGGGLSSVESSRAKFLYTFRNGTLLVCTGTLRALFSQSQKIEALEIAVEKHSQFLPRGQIESLFNKPSPTQVQKPSPRMSKKAQNQRNKNQEPPPPPSITQSDLPDSGIHNYGTTEAMINFLEINETLAHLKPLMYYAKDHPELTLPQALDNVVQTFNSQSSSILSLPPSQPPPGPTFKCNLNPPIPPLTNNPNPWSPRTPPPSPPPNNPNPNSPLATPLSNTTPTSSTCPPTSPTNPSPTVAPPTPSTSTPPPSAAPSPRPPRPPACSPSSASRAAAAPLSAARARIRARTSWRGREGGVR</sequence>
<dbReference type="InterPro" id="IPR029005">
    <property type="entry name" value="LIM-bd/SEUSS"/>
</dbReference>